<evidence type="ECO:0000256" key="2">
    <source>
        <dbReference type="ARBA" id="ARBA00001947"/>
    </source>
</evidence>
<keyword evidence="8" id="KW-0862">Zinc</keyword>
<dbReference type="PANTHER" id="PTHR11935:SF94">
    <property type="entry name" value="TENZING NORGAY, ISOFORM C"/>
    <property type="match status" value="1"/>
</dbReference>
<dbReference type="EMBL" id="JAFCIX010000332">
    <property type="protein sequence ID" value="KAH6594631.1"/>
    <property type="molecule type" value="Genomic_DNA"/>
</dbReference>
<evidence type="ECO:0000256" key="3">
    <source>
        <dbReference type="ARBA" id="ARBA00004963"/>
    </source>
</evidence>
<name>A0ABQ8F9U4_9FUNG</name>
<comment type="cofactor">
    <cofactor evidence="2">
        <name>Zn(2+)</name>
        <dbReference type="ChEBI" id="CHEBI:29105"/>
    </cofactor>
</comment>
<keyword evidence="7" id="KW-0378">Hydrolase</keyword>
<dbReference type="EC" id="3.1.2.6" evidence="5"/>
<evidence type="ECO:0000256" key="8">
    <source>
        <dbReference type="ARBA" id="ARBA00022833"/>
    </source>
</evidence>
<evidence type="ECO:0000256" key="7">
    <source>
        <dbReference type="ARBA" id="ARBA00022801"/>
    </source>
</evidence>
<proteinExistence type="inferred from homology"/>
<dbReference type="InterPro" id="IPR035680">
    <property type="entry name" value="Clx_II_MBL"/>
</dbReference>
<gene>
    <name evidence="11" type="ORF">BASA50_006581</name>
</gene>
<dbReference type="Proteomes" id="UP001648503">
    <property type="component" value="Unassembled WGS sequence"/>
</dbReference>
<dbReference type="CDD" id="cd07723">
    <property type="entry name" value="hydroxyacylglutathione_hydrolase_MBL-fold"/>
    <property type="match status" value="1"/>
</dbReference>
<evidence type="ECO:0000313" key="12">
    <source>
        <dbReference type="Proteomes" id="UP001648503"/>
    </source>
</evidence>
<dbReference type="Pfam" id="PF00753">
    <property type="entry name" value="Lactamase_B"/>
    <property type="match status" value="1"/>
</dbReference>
<dbReference type="InterPro" id="IPR032282">
    <property type="entry name" value="HAGH_C"/>
</dbReference>
<sequence length="367" mass="40203">MHMAQCAIFRGTAIIIDPSDPNPVLQELSRRSLKPIAILNTHHHWDHCSGNARLVKMFSGLPVYGSTIDFAGASLSKTLKHTTHFVEEGDELHLGRAVLRVMLTPCHTRGSILLMLDSAASLGTTAPVASHSSRSPSVTDSSRMDSLECMEGFGSIPITLAPPHSTTAQDLDTDNDLSANNVPTTWDPNAACLFTGDTIMTAGCGRFFEAKSPHDMHLISARLLAQIPANTHVFPGHEYALTNLAFAALLEPSNIALASKYQQAIEAARLRLPMVPSTWQEEMWFNPFLRLDTRYRRDELWRNTMVQASLLCAEGSRLPIADAIRRDALPYCANLGITGSAVDEVVAMGCLRALKDRFRMENGQGKL</sequence>
<feature type="domain" description="Metallo-beta-lactamase" evidence="10">
    <location>
        <begin position="3"/>
        <end position="237"/>
    </location>
</feature>
<evidence type="ECO:0000313" key="11">
    <source>
        <dbReference type="EMBL" id="KAH6594631.1"/>
    </source>
</evidence>
<reference evidence="11 12" key="1">
    <citation type="submission" date="2021-02" db="EMBL/GenBank/DDBJ databases">
        <title>Variation within the Batrachochytrium salamandrivorans European outbreak.</title>
        <authorList>
            <person name="Kelly M."/>
            <person name="Pasmans F."/>
            <person name="Shea T.P."/>
            <person name="Munoz J.F."/>
            <person name="Carranza S."/>
            <person name="Cuomo C.A."/>
            <person name="Martel A."/>
        </authorList>
    </citation>
    <scope>NUCLEOTIDE SEQUENCE [LARGE SCALE GENOMIC DNA]</scope>
    <source>
        <strain evidence="11 12">AMFP18/2</strain>
    </source>
</reference>
<dbReference type="SMART" id="SM00849">
    <property type="entry name" value="Lactamase_B"/>
    <property type="match status" value="1"/>
</dbReference>
<dbReference type="SUPFAM" id="SSF56281">
    <property type="entry name" value="Metallo-hydrolase/oxidoreductase"/>
    <property type="match status" value="1"/>
</dbReference>
<protein>
    <recommendedName>
        <fullName evidence="5">hydroxyacylglutathione hydrolase</fullName>
        <ecNumber evidence="5">3.1.2.6</ecNumber>
    </recommendedName>
    <alternativeName>
        <fullName evidence="9">Glyoxalase II</fullName>
    </alternativeName>
</protein>
<comment type="caution">
    <text evidence="11">The sequence shown here is derived from an EMBL/GenBank/DDBJ whole genome shotgun (WGS) entry which is preliminary data.</text>
</comment>
<organism evidence="11 12">
    <name type="scientific">Batrachochytrium salamandrivorans</name>
    <dbReference type="NCBI Taxonomy" id="1357716"/>
    <lineage>
        <taxon>Eukaryota</taxon>
        <taxon>Fungi</taxon>
        <taxon>Fungi incertae sedis</taxon>
        <taxon>Chytridiomycota</taxon>
        <taxon>Chytridiomycota incertae sedis</taxon>
        <taxon>Chytridiomycetes</taxon>
        <taxon>Rhizophydiales</taxon>
        <taxon>Rhizophydiales incertae sedis</taxon>
        <taxon>Batrachochytrium</taxon>
    </lineage>
</organism>
<evidence type="ECO:0000256" key="9">
    <source>
        <dbReference type="ARBA" id="ARBA00031044"/>
    </source>
</evidence>
<dbReference type="Gene3D" id="3.60.15.10">
    <property type="entry name" value="Ribonuclease Z/Hydroxyacylglutathione hydrolase-like"/>
    <property type="match status" value="2"/>
</dbReference>
<keyword evidence="6" id="KW-0479">Metal-binding</keyword>
<evidence type="ECO:0000256" key="5">
    <source>
        <dbReference type="ARBA" id="ARBA00011917"/>
    </source>
</evidence>
<dbReference type="InterPro" id="IPR036866">
    <property type="entry name" value="RibonucZ/Hydroxyglut_hydro"/>
</dbReference>
<dbReference type="InterPro" id="IPR001279">
    <property type="entry name" value="Metallo-B-lactamas"/>
</dbReference>
<dbReference type="Pfam" id="PF16123">
    <property type="entry name" value="HAGH_C"/>
    <property type="match status" value="1"/>
</dbReference>
<dbReference type="PANTHER" id="PTHR11935">
    <property type="entry name" value="BETA LACTAMASE DOMAIN"/>
    <property type="match status" value="1"/>
</dbReference>
<evidence type="ECO:0000256" key="1">
    <source>
        <dbReference type="ARBA" id="ARBA00001623"/>
    </source>
</evidence>
<comment type="pathway">
    <text evidence="3">Secondary metabolite metabolism; methylglyoxal degradation; (R)-lactate from methylglyoxal: step 2/2.</text>
</comment>
<evidence type="ECO:0000256" key="4">
    <source>
        <dbReference type="ARBA" id="ARBA00006759"/>
    </source>
</evidence>
<comment type="catalytic activity">
    <reaction evidence="1">
        <text>an S-(2-hydroxyacyl)glutathione + H2O = a 2-hydroxy carboxylate + glutathione + H(+)</text>
        <dbReference type="Rhea" id="RHEA:21864"/>
        <dbReference type="ChEBI" id="CHEBI:15377"/>
        <dbReference type="ChEBI" id="CHEBI:15378"/>
        <dbReference type="ChEBI" id="CHEBI:57925"/>
        <dbReference type="ChEBI" id="CHEBI:58896"/>
        <dbReference type="ChEBI" id="CHEBI:71261"/>
        <dbReference type="EC" id="3.1.2.6"/>
    </reaction>
</comment>
<comment type="similarity">
    <text evidence="4">Belongs to the metallo-beta-lactamase superfamily. Glyoxalase II family.</text>
</comment>
<accession>A0ABQ8F9U4</accession>
<evidence type="ECO:0000256" key="6">
    <source>
        <dbReference type="ARBA" id="ARBA00022723"/>
    </source>
</evidence>
<evidence type="ECO:0000259" key="10">
    <source>
        <dbReference type="SMART" id="SM00849"/>
    </source>
</evidence>
<keyword evidence="12" id="KW-1185">Reference proteome</keyword>